<name>A0ABS5TWB1_9CELL</name>
<keyword evidence="2" id="KW-1185">Reference proteome</keyword>
<dbReference type="EMBL" id="JAHBOH010000001">
    <property type="protein sequence ID" value="MBT0993454.1"/>
    <property type="molecule type" value="Genomic_DNA"/>
</dbReference>
<gene>
    <name evidence="1" type="ORF">KIN34_04035</name>
</gene>
<organism evidence="1 2">
    <name type="scientific">Cellulomonas fulva</name>
    <dbReference type="NCBI Taxonomy" id="2835530"/>
    <lineage>
        <taxon>Bacteria</taxon>
        <taxon>Bacillati</taxon>
        <taxon>Actinomycetota</taxon>
        <taxon>Actinomycetes</taxon>
        <taxon>Micrococcales</taxon>
        <taxon>Cellulomonadaceae</taxon>
        <taxon>Cellulomonas</taxon>
    </lineage>
</organism>
<evidence type="ECO:0000313" key="2">
    <source>
        <dbReference type="Proteomes" id="UP000722125"/>
    </source>
</evidence>
<reference evidence="1 2" key="1">
    <citation type="submission" date="2021-05" db="EMBL/GenBank/DDBJ databases">
        <title>Description of Cellulomonas sp. DKR-3 sp. nov.</title>
        <authorList>
            <person name="Dahal R.H."/>
            <person name="Chaudhary D.K."/>
        </authorList>
    </citation>
    <scope>NUCLEOTIDE SEQUENCE [LARGE SCALE GENOMIC DNA]</scope>
    <source>
        <strain evidence="1 2">DKR-3</strain>
    </source>
</reference>
<sequence length="188" mass="19693">MVTISCSCGATATSRRNPLAGMTLAERLERVRTAWSAHDGFLTLELDAAWHPGSSEPDPSCVVLVDMDALDACAGLGAQEGEGIAALLRLAHVHGRVLPPVVEVGAVRFRVTPAEDFVGEVTYLVHEGARTLLEVTCRYGGRSELAALVELYRSHGPAAVVQVDGLAGRLGLPAAIEGVTRARTASVA</sequence>
<accession>A0ABS5TWB1</accession>
<evidence type="ECO:0000313" key="1">
    <source>
        <dbReference type="EMBL" id="MBT0993454.1"/>
    </source>
</evidence>
<dbReference type="Proteomes" id="UP000722125">
    <property type="component" value="Unassembled WGS sequence"/>
</dbReference>
<protein>
    <submittedName>
        <fullName evidence="1">Uncharacterized protein</fullName>
    </submittedName>
</protein>
<proteinExistence type="predicted"/>
<dbReference type="RefSeq" id="WP_214347008.1">
    <property type="nucleotide sequence ID" value="NZ_JAHBOH010000001.1"/>
</dbReference>
<comment type="caution">
    <text evidence="1">The sequence shown here is derived from an EMBL/GenBank/DDBJ whole genome shotgun (WGS) entry which is preliminary data.</text>
</comment>